<proteinExistence type="predicted"/>
<sequence length="68" mass="7390">MRVQIITLPGSLNRDGQRQLTREATEIVVKIAGDEAQVQSTWLILSAATETGWGLAARTPFGKGESQH</sequence>
<gene>
    <name evidence="1" type="ORF">BS297_27415</name>
</gene>
<protein>
    <recommendedName>
        <fullName evidence="3">4-oxalocrotonate tautomerase domain-containing protein</fullName>
    </recommendedName>
</protein>
<evidence type="ECO:0008006" key="3">
    <source>
        <dbReference type="Google" id="ProtNLM"/>
    </source>
</evidence>
<comment type="caution">
    <text evidence="1">The sequence shown here is derived from an EMBL/GenBank/DDBJ whole genome shotgun (WGS) entry which is preliminary data.</text>
</comment>
<reference evidence="1 2" key="1">
    <citation type="journal article" date="2017" name="Poromechanics V (2013)">
        <title>Genomic Characterization of the Arsenic-Tolerant Actinobacterium, &lt;i&gt;Rhodococcus erythropolis&lt;/i&gt; S43.</title>
        <authorList>
            <person name="Retamal-Morales G."/>
            <person name="Mehnert M."/>
            <person name="Schwabe R."/>
            <person name="Tischler D."/>
            <person name="Schloemann M."/>
            <person name="Levican G.J."/>
        </authorList>
    </citation>
    <scope>NUCLEOTIDE SEQUENCE [LARGE SCALE GENOMIC DNA]</scope>
    <source>
        <strain evidence="1 2">S43</strain>
    </source>
</reference>
<dbReference type="EMBL" id="MRBO01000731">
    <property type="protein sequence ID" value="KAB2582142.1"/>
    <property type="molecule type" value="Genomic_DNA"/>
</dbReference>
<evidence type="ECO:0000313" key="2">
    <source>
        <dbReference type="Proteomes" id="UP000325576"/>
    </source>
</evidence>
<organism evidence="1 2">
    <name type="scientific">Rhodococcus erythropolis</name>
    <name type="common">Arthrobacter picolinophilus</name>
    <dbReference type="NCBI Taxonomy" id="1833"/>
    <lineage>
        <taxon>Bacteria</taxon>
        <taxon>Bacillati</taxon>
        <taxon>Actinomycetota</taxon>
        <taxon>Actinomycetes</taxon>
        <taxon>Mycobacteriales</taxon>
        <taxon>Nocardiaceae</taxon>
        <taxon>Rhodococcus</taxon>
        <taxon>Rhodococcus erythropolis group</taxon>
    </lineage>
</organism>
<dbReference type="AlphaFoldDB" id="A0A0C2WI62"/>
<evidence type="ECO:0000313" key="1">
    <source>
        <dbReference type="EMBL" id="KAB2582142.1"/>
    </source>
</evidence>
<name>A0A0C2WI62_RHOER</name>
<accession>A0A0C2WI62</accession>
<dbReference type="Proteomes" id="UP000325576">
    <property type="component" value="Unassembled WGS sequence"/>
</dbReference>